<dbReference type="EMBL" id="JASBWS010000132">
    <property type="protein sequence ID" value="KAJ9094883.1"/>
    <property type="molecule type" value="Genomic_DNA"/>
</dbReference>
<organism evidence="1 2">
    <name type="scientific">Naganishia adeliensis</name>
    <dbReference type="NCBI Taxonomy" id="92952"/>
    <lineage>
        <taxon>Eukaryota</taxon>
        <taxon>Fungi</taxon>
        <taxon>Dikarya</taxon>
        <taxon>Basidiomycota</taxon>
        <taxon>Agaricomycotina</taxon>
        <taxon>Tremellomycetes</taxon>
        <taxon>Filobasidiales</taxon>
        <taxon>Filobasidiaceae</taxon>
        <taxon>Naganishia</taxon>
    </lineage>
</organism>
<gene>
    <name evidence="1" type="ORF">QFC20_006794</name>
</gene>
<protein>
    <submittedName>
        <fullName evidence="1">Uncharacterized protein</fullName>
    </submittedName>
</protein>
<dbReference type="Proteomes" id="UP001230649">
    <property type="component" value="Unassembled WGS sequence"/>
</dbReference>
<reference evidence="1" key="1">
    <citation type="submission" date="2023-04" db="EMBL/GenBank/DDBJ databases">
        <title>Draft Genome sequencing of Naganishia species isolated from polar environments using Oxford Nanopore Technology.</title>
        <authorList>
            <person name="Leo P."/>
            <person name="Venkateswaran K."/>
        </authorList>
    </citation>
    <scope>NUCLEOTIDE SEQUENCE</scope>
    <source>
        <strain evidence="1">MNA-CCFEE 5262</strain>
    </source>
</reference>
<sequence length="89" mass="10320">MDCFRETVKALAKDMDKLIAVVRGAFLKARPHISLSDLGIFVISVIFPDRRGMEWKVLAEHSEKRVITVFRVDETTKVSYQDPWEFGYD</sequence>
<evidence type="ECO:0000313" key="2">
    <source>
        <dbReference type="Proteomes" id="UP001230649"/>
    </source>
</evidence>
<comment type="caution">
    <text evidence="1">The sequence shown here is derived from an EMBL/GenBank/DDBJ whole genome shotgun (WGS) entry which is preliminary data.</text>
</comment>
<proteinExistence type="predicted"/>
<accession>A0ACC2V699</accession>
<evidence type="ECO:0000313" key="1">
    <source>
        <dbReference type="EMBL" id="KAJ9094883.1"/>
    </source>
</evidence>
<name>A0ACC2V699_9TREE</name>
<keyword evidence="2" id="KW-1185">Reference proteome</keyword>